<reference evidence="2" key="1">
    <citation type="submission" date="2018-09" db="EMBL/GenBank/DDBJ databases">
        <authorList>
            <person name="Zhu H."/>
        </authorList>
    </citation>
    <scope>NUCLEOTIDE SEQUENCE [LARGE SCALE GENOMIC DNA]</scope>
    <source>
        <strain evidence="2">K1R23-30</strain>
    </source>
</reference>
<gene>
    <name evidence="1" type="ORF">D3871_24005</name>
</gene>
<name>A0A3A3FH85_9BURK</name>
<accession>A0A3A3FH85</accession>
<dbReference type="Proteomes" id="UP000265955">
    <property type="component" value="Unassembled WGS sequence"/>
</dbReference>
<keyword evidence="2" id="KW-1185">Reference proteome</keyword>
<dbReference type="AlphaFoldDB" id="A0A3A3FH85"/>
<dbReference type="EMBL" id="QYUO01000003">
    <property type="protein sequence ID" value="RJF91758.1"/>
    <property type="molecule type" value="Genomic_DNA"/>
</dbReference>
<dbReference type="OrthoDB" id="6388119at2"/>
<protein>
    <submittedName>
        <fullName evidence="1">Uncharacterized protein</fullName>
    </submittedName>
</protein>
<dbReference type="RefSeq" id="WP_119771656.1">
    <property type="nucleotide sequence ID" value="NZ_QYUO01000003.1"/>
</dbReference>
<comment type="caution">
    <text evidence="1">The sequence shown here is derived from an EMBL/GenBank/DDBJ whole genome shotgun (WGS) entry which is preliminary data.</text>
</comment>
<proteinExistence type="predicted"/>
<sequence length="303" mass="33925">MSRLGYDRNSGFVYEGRQDPTYPVWPNPVLSQATVITGPLDFAKVPLSFDSSPWGLMFREDSYDPVSRIRRGRLFEKHGNSGWEPVTVDPHPAIGSDQHFAQKGQFRLSKDLSVFIEFTALLQQPNRGEGLSLAIGDQSAYSLWRILQTEVTAGKDVLVTLRAESAFGILPELDESRILPDSLSAVQTALSRVLDAAYKELPTSVVDQCRNAATVIVSRWMRQETNGNTQDEKDLGEWIKTVKAHFSKRPMALISALEVIRILHPRGKDNEAARLRLRPLSDTDAELAVHAIGFILREVGWTR</sequence>
<evidence type="ECO:0000313" key="2">
    <source>
        <dbReference type="Proteomes" id="UP000265955"/>
    </source>
</evidence>
<evidence type="ECO:0000313" key="1">
    <source>
        <dbReference type="EMBL" id="RJF91758.1"/>
    </source>
</evidence>
<organism evidence="1 2">
    <name type="scientific">Noviherbaspirillum saxi</name>
    <dbReference type="NCBI Taxonomy" id="2320863"/>
    <lineage>
        <taxon>Bacteria</taxon>
        <taxon>Pseudomonadati</taxon>
        <taxon>Pseudomonadota</taxon>
        <taxon>Betaproteobacteria</taxon>
        <taxon>Burkholderiales</taxon>
        <taxon>Oxalobacteraceae</taxon>
        <taxon>Noviherbaspirillum</taxon>
    </lineage>
</organism>